<evidence type="ECO:0008006" key="3">
    <source>
        <dbReference type="Google" id="ProtNLM"/>
    </source>
</evidence>
<keyword evidence="2" id="KW-1185">Reference proteome</keyword>
<dbReference type="Proteomes" id="UP000008225">
    <property type="component" value="Chromosome 3"/>
</dbReference>
<dbReference type="Ensembl" id="ENSCJAT00000143932.1">
    <property type="protein sequence ID" value="ENSCJAP00000082000.1"/>
    <property type="gene ID" value="ENSCJAG00000076962.1"/>
</dbReference>
<name>A0A8I3WE04_CALJA</name>
<organism evidence="1 2">
    <name type="scientific">Callithrix jacchus</name>
    <name type="common">White-tufted-ear marmoset</name>
    <name type="synonym">Simia Jacchus</name>
    <dbReference type="NCBI Taxonomy" id="9483"/>
    <lineage>
        <taxon>Eukaryota</taxon>
        <taxon>Metazoa</taxon>
        <taxon>Chordata</taxon>
        <taxon>Craniata</taxon>
        <taxon>Vertebrata</taxon>
        <taxon>Euteleostomi</taxon>
        <taxon>Mammalia</taxon>
        <taxon>Eutheria</taxon>
        <taxon>Euarchontoglires</taxon>
        <taxon>Primates</taxon>
        <taxon>Haplorrhini</taxon>
        <taxon>Platyrrhini</taxon>
        <taxon>Cebidae</taxon>
        <taxon>Callitrichinae</taxon>
        <taxon>Callithrix</taxon>
        <taxon>Callithrix</taxon>
    </lineage>
</organism>
<evidence type="ECO:0000313" key="1">
    <source>
        <dbReference type="Ensembl" id="ENSCJAP00000082000.1"/>
    </source>
</evidence>
<sequence>MIDWTGKMWHIYTMEYYAAIKNDEFVSFVGTWMNLENIILSKLTQGTENEILHVLNHSNRTVFFFLLHFRFGGTCEEHAQLLHRYTHGSVISFLPPHHLHLAFLPMLSLPNSPPSVVPPYFPPDRPQCVMLPSLCPCVLIVQHPPMSENMRCLISCSCVSLLRTMVSRFIQAPTKDTNSSFFFWLHNIPWHMYHIFTVQSIIDGHLGWFQVFAIVNNAAVNSHVHVSL</sequence>
<proteinExistence type="predicted"/>
<accession>A0A8I3WE04</accession>
<reference evidence="1" key="2">
    <citation type="submission" date="2025-08" db="UniProtKB">
        <authorList>
            <consortium name="Ensembl"/>
        </authorList>
    </citation>
    <scope>IDENTIFICATION</scope>
</reference>
<dbReference type="GeneTree" id="ENSGT01050000245479"/>
<reference evidence="1" key="3">
    <citation type="submission" date="2025-09" db="UniProtKB">
        <authorList>
            <consortium name="Ensembl"/>
        </authorList>
    </citation>
    <scope>IDENTIFICATION</scope>
</reference>
<dbReference type="AlphaFoldDB" id="A0A8I3WE04"/>
<evidence type="ECO:0000313" key="2">
    <source>
        <dbReference type="Proteomes" id="UP000008225"/>
    </source>
</evidence>
<reference evidence="1 2" key="1">
    <citation type="submission" date="2009-03" db="EMBL/GenBank/DDBJ databases">
        <authorList>
            <person name="Warren W."/>
            <person name="Ye L."/>
            <person name="Minx P."/>
            <person name="Worley K."/>
            <person name="Gibbs R."/>
            <person name="Wilson R.K."/>
        </authorList>
    </citation>
    <scope>NUCLEOTIDE SEQUENCE [LARGE SCALE GENOMIC DNA]</scope>
</reference>
<protein>
    <recommendedName>
        <fullName evidence="3">DUF1725 domain-containing protein</fullName>
    </recommendedName>
</protein>